<dbReference type="PANTHER" id="PTHR47495">
    <property type="entry name" value="ALDEHYDE DEHYDROGENASE"/>
    <property type="match status" value="1"/>
</dbReference>
<dbReference type="HOGENOM" id="CLU_3201858_0_0_5"/>
<dbReference type="PANTHER" id="PTHR47495:SF2">
    <property type="entry name" value="ALDEHYDE DEHYDROGENASE"/>
    <property type="match status" value="1"/>
</dbReference>
<keyword evidence="1" id="KW-0560">Oxidoreductase</keyword>
<dbReference type="STRING" id="1123360.thalar_00003"/>
<organism evidence="1 2">
    <name type="scientific">Litoreibacter arenae DSM 19593</name>
    <dbReference type="NCBI Taxonomy" id="1123360"/>
    <lineage>
        <taxon>Bacteria</taxon>
        <taxon>Pseudomonadati</taxon>
        <taxon>Pseudomonadota</taxon>
        <taxon>Alphaproteobacteria</taxon>
        <taxon>Rhodobacterales</taxon>
        <taxon>Roseobacteraceae</taxon>
        <taxon>Litoreibacter</taxon>
    </lineage>
</organism>
<dbReference type="EMBL" id="AONI01000003">
    <property type="protein sequence ID" value="EPX81855.1"/>
    <property type="molecule type" value="Genomic_DNA"/>
</dbReference>
<accession>S9RUY1</accession>
<keyword evidence="2" id="KW-1185">Reference proteome</keyword>
<sequence>MRIVPSNEPPTGVVEPGVPPIGPAVANAIYAATGKRIRQLPIEKALRA</sequence>
<dbReference type="InterPro" id="IPR052516">
    <property type="entry name" value="N-heterocyclic_Hydroxylase"/>
</dbReference>
<evidence type="ECO:0000313" key="2">
    <source>
        <dbReference type="Proteomes" id="UP000015351"/>
    </source>
</evidence>
<dbReference type="Gene3D" id="3.30.365.10">
    <property type="entry name" value="Aldehyde oxidase/xanthine dehydrogenase, molybdopterin binding domain"/>
    <property type="match status" value="1"/>
</dbReference>
<dbReference type="PATRIC" id="fig|1123360.3.peg.3"/>
<proteinExistence type="predicted"/>
<dbReference type="eggNOG" id="COG1529">
    <property type="taxonomic scope" value="Bacteria"/>
</dbReference>
<gene>
    <name evidence="1" type="ORF">thalar_00003</name>
</gene>
<comment type="caution">
    <text evidence="1">The sequence shown here is derived from an EMBL/GenBank/DDBJ whole genome shotgun (WGS) entry which is preliminary data.</text>
</comment>
<reference evidence="2" key="1">
    <citation type="journal article" date="2013" name="Stand. Genomic Sci.">
        <title>Genome sequence of the Litoreibacter arenae type strain (DSM 19593(T)), a member of the Roseobacter clade isolated from sea sand.</title>
        <authorList>
            <person name="Riedel T."/>
            <person name="Fiebig A."/>
            <person name="Petersen J."/>
            <person name="Gronow S."/>
            <person name="Kyrpides N.C."/>
            <person name="Goker M."/>
            <person name="Klenk H.P."/>
        </authorList>
    </citation>
    <scope>NUCLEOTIDE SEQUENCE [LARGE SCALE GENOMIC DNA]</scope>
    <source>
        <strain evidence="2">DSM 19593</strain>
    </source>
</reference>
<protein>
    <submittedName>
        <fullName evidence="1">Isoquinoline 1-oxidoreductase beta subunit</fullName>
        <ecNumber evidence="1">1.3.99.16</ecNumber>
    </submittedName>
</protein>
<name>S9RUY1_9RHOB</name>
<dbReference type="InterPro" id="IPR037165">
    <property type="entry name" value="AldOxase/xan_DH_Mopterin-bd_sf"/>
</dbReference>
<dbReference type="GO" id="GO:0047121">
    <property type="term" value="F:isoquinoline 1-oxidoreductase activity"/>
    <property type="evidence" value="ECO:0007669"/>
    <property type="project" value="UniProtKB-EC"/>
</dbReference>
<dbReference type="SUPFAM" id="SSF56003">
    <property type="entry name" value="Molybdenum cofactor-binding domain"/>
    <property type="match status" value="1"/>
</dbReference>
<dbReference type="EC" id="1.3.99.16" evidence="1"/>
<dbReference type="Proteomes" id="UP000015351">
    <property type="component" value="Unassembled WGS sequence"/>
</dbReference>
<dbReference type="AlphaFoldDB" id="S9RUY1"/>
<evidence type="ECO:0000313" key="1">
    <source>
        <dbReference type="EMBL" id="EPX81855.1"/>
    </source>
</evidence>